<dbReference type="Pfam" id="PF00460">
    <property type="entry name" value="Flg_bb_rod"/>
    <property type="match status" value="1"/>
</dbReference>
<evidence type="ECO:0000259" key="7">
    <source>
        <dbReference type="Pfam" id="PF00460"/>
    </source>
</evidence>
<dbReference type="Proteomes" id="UP000187735">
    <property type="component" value="Chromosome"/>
</dbReference>
<comment type="subunit">
    <text evidence="5 6">The basal body constitutes a major portion of the flagellar organelle and consists of four rings (L,P,S, and M) mounted on a central rod. The rod consists of about 26 subunits of FlgG in the distal portion, and FlgB, FlgC and FlgF are thought to build up the proximal portion of the rod with about 6 subunits each.</text>
</comment>
<proteinExistence type="inferred from homology"/>
<dbReference type="NCBIfam" id="TIGR01395">
    <property type="entry name" value="FlgC"/>
    <property type="match status" value="1"/>
</dbReference>
<evidence type="ECO:0000313" key="10">
    <source>
        <dbReference type="Proteomes" id="UP000187735"/>
    </source>
</evidence>
<dbReference type="STRING" id="1891926.Fuma_03740"/>
<protein>
    <recommendedName>
        <fullName evidence="3 6">Flagellar basal-body rod protein FlgC</fullName>
    </recommendedName>
</protein>
<evidence type="ECO:0000256" key="1">
    <source>
        <dbReference type="ARBA" id="ARBA00004117"/>
    </source>
</evidence>
<feature type="domain" description="Flagellar basal-body/hook protein C-terminal" evidence="8">
    <location>
        <begin position="100"/>
        <end position="144"/>
    </location>
</feature>
<keyword evidence="4 6" id="KW-0975">Bacterial flagellum</keyword>
<comment type="similarity">
    <text evidence="2">Belongs to the flagella basal body rod proteins family.</text>
</comment>
<reference evidence="9 10" key="1">
    <citation type="journal article" date="2016" name="Front. Microbiol.">
        <title>Fuerstia marisgermanicae gen. nov., sp. nov., an Unusual Member of the Phylum Planctomycetes from the German Wadden Sea.</title>
        <authorList>
            <person name="Kohn T."/>
            <person name="Heuer A."/>
            <person name="Jogler M."/>
            <person name="Vollmers J."/>
            <person name="Boedeker C."/>
            <person name="Bunk B."/>
            <person name="Rast P."/>
            <person name="Borchert D."/>
            <person name="Glockner I."/>
            <person name="Freese H.M."/>
            <person name="Klenk H.P."/>
            <person name="Overmann J."/>
            <person name="Kaster A.K."/>
            <person name="Rohde M."/>
            <person name="Wiegand S."/>
            <person name="Jogler C."/>
        </authorList>
    </citation>
    <scope>NUCLEOTIDE SEQUENCE [LARGE SCALE GENOMIC DNA]</scope>
    <source>
        <strain evidence="9 10">NH11</strain>
    </source>
</reference>
<evidence type="ECO:0000256" key="6">
    <source>
        <dbReference type="RuleBase" id="RU362062"/>
    </source>
</evidence>
<evidence type="ECO:0000256" key="5">
    <source>
        <dbReference type="ARBA" id="ARBA00025933"/>
    </source>
</evidence>
<dbReference type="InterPro" id="IPR006299">
    <property type="entry name" value="FlgC"/>
</dbReference>
<dbReference type="GO" id="GO:0071978">
    <property type="term" value="P:bacterial-type flagellum-dependent swarming motility"/>
    <property type="evidence" value="ECO:0007669"/>
    <property type="project" value="TreeGrafter"/>
</dbReference>
<dbReference type="InterPro" id="IPR001444">
    <property type="entry name" value="Flag_bb_rod_N"/>
</dbReference>
<comment type="subcellular location">
    <subcellularLocation>
        <location evidence="1 6">Bacterial flagellum basal body</location>
    </subcellularLocation>
</comment>
<dbReference type="AlphaFoldDB" id="A0A1P8WJA9"/>
<organism evidence="9 10">
    <name type="scientific">Fuerstiella marisgermanici</name>
    <dbReference type="NCBI Taxonomy" id="1891926"/>
    <lineage>
        <taxon>Bacteria</taxon>
        <taxon>Pseudomonadati</taxon>
        <taxon>Planctomycetota</taxon>
        <taxon>Planctomycetia</taxon>
        <taxon>Planctomycetales</taxon>
        <taxon>Planctomycetaceae</taxon>
        <taxon>Fuerstiella</taxon>
    </lineage>
</organism>
<dbReference type="GO" id="GO:0030694">
    <property type="term" value="C:bacterial-type flagellum basal body, rod"/>
    <property type="evidence" value="ECO:0007669"/>
    <property type="project" value="UniProtKB-UniRule"/>
</dbReference>
<evidence type="ECO:0000256" key="2">
    <source>
        <dbReference type="ARBA" id="ARBA00009677"/>
    </source>
</evidence>
<keyword evidence="10" id="KW-1185">Reference proteome</keyword>
<dbReference type="InterPro" id="IPR010930">
    <property type="entry name" value="Flg_bb/hook_C_dom"/>
</dbReference>
<dbReference type="OrthoDB" id="9794148at2"/>
<evidence type="ECO:0000259" key="8">
    <source>
        <dbReference type="Pfam" id="PF06429"/>
    </source>
</evidence>
<gene>
    <name evidence="9" type="primary">flgC</name>
    <name evidence="9" type="ORF">Fuma_03740</name>
</gene>
<evidence type="ECO:0000256" key="3">
    <source>
        <dbReference type="ARBA" id="ARBA00017941"/>
    </source>
</evidence>
<dbReference type="PANTHER" id="PTHR30435:SF2">
    <property type="entry name" value="FLAGELLAR BASAL-BODY ROD PROTEIN FLGC"/>
    <property type="match status" value="1"/>
</dbReference>
<evidence type="ECO:0000256" key="4">
    <source>
        <dbReference type="ARBA" id="ARBA00023143"/>
    </source>
</evidence>
<dbReference type="PANTHER" id="PTHR30435">
    <property type="entry name" value="FLAGELLAR PROTEIN"/>
    <property type="match status" value="1"/>
</dbReference>
<feature type="domain" description="Flagellar basal body rod protein N-terminal" evidence="7">
    <location>
        <begin position="10"/>
        <end position="37"/>
    </location>
</feature>
<sequence>MSLEKILSGMQISSSGLSGERLRMEVAANNIANAHTTRTPEGGPYRRQRVSFSSVMDHFAQSGMIDGDKQLGGVKVIGVTSDDSPLPLIYDPGHPDANEDGYVAMPNVTLPHEMVDLVTSSRAYEANLKAMETFKQMAEQALALLQGLR</sequence>
<dbReference type="Pfam" id="PF06429">
    <property type="entry name" value="Flg_bbr_C"/>
    <property type="match status" value="1"/>
</dbReference>
<name>A0A1P8WJA9_9PLAN</name>
<dbReference type="EMBL" id="CP017641">
    <property type="protein sequence ID" value="APZ94117.1"/>
    <property type="molecule type" value="Genomic_DNA"/>
</dbReference>
<dbReference type="RefSeq" id="WP_077025474.1">
    <property type="nucleotide sequence ID" value="NZ_CP017641.1"/>
</dbReference>
<accession>A0A1P8WJA9</accession>
<evidence type="ECO:0000313" key="9">
    <source>
        <dbReference type="EMBL" id="APZ94117.1"/>
    </source>
</evidence>
<dbReference type="KEGG" id="fmr:Fuma_03740"/>